<evidence type="ECO:0000313" key="2">
    <source>
        <dbReference type="EMBL" id="SHG39063.1"/>
    </source>
</evidence>
<dbReference type="Proteomes" id="UP000189796">
    <property type="component" value="Chromosome I"/>
</dbReference>
<dbReference type="CDD" id="cd06588">
    <property type="entry name" value="PhnB_like"/>
    <property type="match status" value="1"/>
</dbReference>
<dbReference type="SUPFAM" id="SSF54593">
    <property type="entry name" value="Glyoxalase/Bleomycin resistance protein/Dihydroxybiphenyl dioxygenase"/>
    <property type="match status" value="1"/>
</dbReference>
<evidence type="ECO:0000259" key="1">
    <source>
        <dbReference type="Pfam" id="PF06983"/>
    </source>
</evidence>
<dbReference type="InterPro" id="IPR029068">
    <property type="entry name" value="Glyas_Bleomycin-R_OHBP_Dase"/>
</dbReference>
<evidence type="ECO:0000313" key="3">
    <source>
        <dbReference type="Proteomes" id="UP000189796"/>
    </source>
</evidence>
<keyword evidence="2" id="KW-0489">Methyltransferase</keyword>
<dbReference type="RefSeq" id="WP_079600572.1">
    <property type="nucleotide sequence ID" value="NZ_LT670817.1"/>
</dbReference>
<dbReference type="PIRSF" id="PIRSF021700">
    <property type="entry name" value="3_dmu_93_MTrfase"/>
    <property type="match status" value="1"/>
</dbReference>
<dbReference type="OrthoDB" id="9806473at2"/>
<dbReference type="PANTHER" id="PTHR33990">
    <property type="entry name" value="PROTEIN YJDN-RELATED"/>
    <property type="match status" value="1"/>
</dbReference>
<dbReference type="Gene3D" id="3.10.180.10">
    <property type="entry name" value="2,3-Dihydroxybiphenyl 1,2-Dioxygenase, domain 1"/>
    <property type="match status" value="1"/>
</dbReference>
<sequence length="162" mass="17561">MSKISPCLWFDGEAEEAANLYVSLLPDSRIEKVQKNTVDSPAGKAGSVLVVEFTLAGQRFMALNGGTRFEYTPAVSFKIDCADQAEVDRLWDKLSADGGSVQRCGWLKDRYGLSWQIVPSVLPELLGGPDRAGAQRAMAAMMQMIKLDIAGLQKAYEGKSAA</sequence>
<gene>
    <name evidence="2" type="ORF">SAMN05443248_1379</name>
</gene>
<dbReference type="PANTHER" id="PTHR33990:SF2">
    <property type="entry name" value="PHNB-LIKE DOMAIN-CONTAINING PROTEIN"/>
    <property type="match status" value="1"/>
</dbReference>
<dbReference type="EMBL" id="LT670817">
    <property type="protein sequence ID" value="SHG39063.1"/>
    <property type="molecule type" value="Genomic_DNA"/>
</dbReference>
<dbReference type="AlphaFoldDB" id="A0A1M5JG89"/>
<feature type="domain" description="PhnB-like" evidence="1">
    <location>
        <begin position="3"/>
        <end position="118"/>
    </location>
</feature>
<dbReference type="InterPro" id="IPR028973">
    <property type="entry name" value="PhnB-like"/>
</dbReference>
<name>A0A1M5JG89_9BRAD</name>
<dbReference type="GO" id="GO:0032259">
    <property type="term" value="P:methylation"/>
    <property type="evidence" value="ECO:0007669"/>
    <property type="project" value="UniProtKB-KW"/>
</dbReference>
<accession>A0A1M5JG89</accession>
<keyword evidence="2" id="KW-0830">Ubiquinone</keyword>
<organism evidence="2 3">
    <name type="scientific">Bradyrhizobium erythrophlei</name>
    <dbReference type="NCBI Taxonomy" id="1437360"/>
    <lineage>
        <taxon>Bacteria</taxon>
        <taxon>Pseudomonadati</taxon>
        <taxon>Pseudomonadota</taxon>
        <taxon>Alphaproteobacteria</taxon>
        <taxon>Hyphomicrobiales</taxon>
        <taxon>Nitrobacteraceae</taxon>
        <taxon>Bradyrhizobium</taxon>
    </lineage>
</organism>
<protein>
    <submittedName>
        <fullName evidence="2">Glyoxalase superfamily enzyme, possibly 3-demethylubiquinone-9 3-methyltransferase</fullName>
    </submittedName>
</protein>
<reference evidence="2 3" key="1">
    <citation type="submission" date="2016-11" db="EMBL/GenBank/DDBJ databases">
        <authorList>
            <person name="Jaros S."/>
            <person name="Januszkiewicz K."/>
            <person name="Wedrychowicz H."/>
        </authorList>
    </citation>
    <scope>NUCLEOTIDE SEQUENCE [LARGE SCALE GENOMIC DNA]</scope>
    <source>
        <strain evidence="2 3">GAS138</strain>
    </source>
</reference>
<proteinExistence type="predicted"/>
<keyword evidence="2" id="KW-0808">Transferase</keyword>
<dbReference type="GO" id="GO:0008168">
    <property type="term" value="F:methyltransferase activity"/>
    <property type="evidence" value="ECO:0007669"/>
    <property type="project" value="UniProtKB-KW"/>
</dbReference>
<dbReference type="Pfam" id="PF06983">
    <property type="entry name" value="3-dmu-9_3-mt"/>
    <property type="match status" value="1"/>
</dbReference>
<dbReference type="InterPro" id="IPR009725">
    <property type="entry name" value="3_dmu_93_MTrfase"/>
</dbReference>